<dbReference type="InterPro" id="IPR031160">
    <property type="entry name" value="F_BAR_dom"/>
</dbReference>
<dbReference type="OMA" id="NPPINGQ"/>
<keyword evidence="12" id="KW-1185">Reference proteome</keyword>
<evidence type="ECO:0000256" key="5">
    <source>
        <dbReference type="ARBA" id="ARBA00023212"/>
    </source>
</evidence>
<evidence type="ECO:0000256" key="2">
    <source>
        <dbReference type="ARBA" id="ARBA00022443"/>
    </source>
</evidence>
<dbReference type="PROSITE" id="PS50002">
    <property type="entry name" value="SH3"/>
    <property type="match status" value="1"/>
</dbReference>
<evidence type="ECO:0000256" key="8">
    <source>
        <dbReference type="SAM" id="MobiDB-lite"/>
    </source>
</evidence>
<evidence type="ECO:0000259" key="10">
    <source>
        <dbReference type="PROSITE" id="PS51741"/>
    </source>
</evidence>
<keyword evidence="4" id="KW-0597">Phosphoprotein</keyword>
<dbReference type="GO" id="GO:0043226">
    <property type="term" value="C:organelle"/>
    <property type="evidence" value="ECO:0007669"/>
    <property type="project" value="UniProtKB-ARBA"/>
</dbReference>
<dbReference type="SUPFAM" id="SSF103657">
    <property type="entry name" value="BAR/IMD domain-like"/>
    <property type="match status" value="1"/>
</dbReference>
<dbReference type="Pfam" id="PF00611">
    <property type="entry name" value="FCH"/>
    <property type="match status" value="1"/>
</dbReference>
<dbReference type="InterPro" id="IPR001060">
    <property type="entry name" value="FCH_dom"/>
</dbReference>
<feature type="region of interest" description="Disordered" evidence="8">
    <location>
        <begin position="156"/>
        <end position="177"/>
    </location>
</feature>
<dbReference type="RefSeq" id="XP_030846162.1">
    <property type="nucleotide sequence ID" value="XM_030990302.1"/>
</dbReference>
<protein>
    <submittedName>
        <fullName evidence="11">Uncharacterized protein</fullName>
    </submittedName>
</protein>
<dbReference type="GO" id="GO:0005737">
    <property type="term" value="C:cytoplasm"/>
    <property type="evidence" value="ECO:0000318"/>
    <property type="project" value="GO_Central"/>
</dbReference>
<dbReference type="SMART" id="SM00055">
    <property type="entry name" value="FCH"/>
    <property type="match status" value="1"/>
</dbReference>
<keyword evidence="2 6" id="KW-0728">SH3 domain</keyword>
<comment type="subcellular location">
    <subcellularLocation>
        <location evidence="1">Cytoplasm</location>
        <location evidence="1">Cytoskeleton</location>
    </subcellularLocation>
</comment>
<keyword evidence="3" id="KW-0963">Cytoplasm</keyword>
<dbReference type="AlphaFoldDB" id="A0A7M7T135"/>
<feature type="domain" description="F-BAR" evidence="10">
    <location>
        <begin position="8"/>
        <end position="269"/>
    </location>
</feature>
<dbReference type="PANTHER" id="PTHR23065:SF7">
    <property type="entry name" value="NOSTRIN, ISOFORM H"/>
    <property type="match status" value="1"/>
</dbReference>
<dbReference type="Pfam" id="PF00018">
    <property type="entry name" value="SH3_1"/>
    <property type="match status" value="1"/>
</dbReference>
<evidence type="ECO:0000256" key="6">
    <source>
        <dbReference type="PROSITE-ProRule" id="PRU00192"/>
    </source>
</evidence>
<feature type="domain" description="SH3" evidence="9">
    <location>
        <begin position="490"/>
        <end position="549"/>
    </location>
</feature>
<keyword evidence="5" id="KW-0206">Cytoskeleton</keyword>
<dbReference type="Gene3D" id="2.30.30.40">
    <property type="entry name" value="SH3 Domains"/>
    <property type="match status" value="1"/>
</dbReference>
<evidence type="ECO:0000256" key="3">
    <source>
        <dbReference type="ARBA" id="ARBA00022490"/>
    </source>
</evidence>
<keyword evidence="7" id="KW-0175">Coiled coil</keyword>
<dbReference type="EnsemblMetazoa" id="XM_030990302">
    <property type="protein sequence ID" value="XP_030846162"/>
    <property type="gene ID" value="LOC100888284"/>
</dbReference>
<reference evidence="12" key="1">
    <citation type="submission" date="2015-02" db="EMBL/GenBank/DDBJ databases">
        <title>Genome sequencing for Strongylocentrotus purpuratus.</title>
        <authorList>
            <person name="Murali S."/>
            <person name="Liu Y."/>
            <person name="Vee V."/>
            <person name="English A."/>
            <person name="Wang M."/>
            <person name="Skinner E."/>
            <person name="Han Y."/>
            <person name="Muzny D.M."/>
            <person name="Worley K.C."/>
            <person name="Gibbs R.A."/>
        </authorList>
    </citation>
    <scope>NUCLEOTIDE SEQUENCE</scope>
</reference>
<dbReference type="InterPro" id="IPR027267">
    <property type="entry name" value="AH/BAR_dom_sf"/>
</dbReference>
<name>A0A7M7T135_STRPU</name>
<evidence type="ECO:0000256" key="4">
    <source>
        <dbReference type="ARBA" id="ARBA00022553"/>
    </source>
</evidence>
<organism evidence="11 12">
    <name type="scientific">Strongylocentrotus purpuratus</name>
    <name type="common">Purple sea urchin</name>
    <dbReference type="NCBI Taxonomy" id="7668"/>
    <lineage>
        <taxon>Eukaryota</taxon>
        <taxon>Metazoa</taxon>
        <taxon>Echinodermata</taxon>
        <taxon>Eleutherozoa</taxon>
        <taxon>Echinozoa</taxon>
        <taxon>Echinoidea</taxon>
        <taxon>Euechinoidea</taxon>
        <taxon>Echinacea</taxon>
        <taxon>Camarodonta</taxon>
        <taxon>Echinidea</taxon>
        <taxon>Strongylocentrotidae</taxon>
        <taxon>Strongylocentrotus</taxon>
    </lineage>
</organism>
<evidence type="ECO:0000259" key="9">
    <source>
        <dbReference type="PROSITE" id="PS50002"/>
    </source>
</evidence>
<evidence type="ECO:0000256" key="7">
    <source>
        <dbReference type="PROSITE-ProRule" id="PRU01077"/>
    </source>
</evidence>
<feature type="region of interest" description="Disordered" evidence="8">
    <location>
        <begin position="323"/>
        <end position="345"/>
    </location>
</feature>
<dbReference type="PRINTS" id="PR00452">
    <property type="entry name" value="SH3DOMAIN"/>
</dbReference>
<dbReference type="SMART" id="SM00326">
    <property type="entry name" value="SH3"/>
    <property type="match status" value="1"/>
</dbReference>
<feature type="compositionally biased region" description="Polar residues" evidence="8">
    <location>
        <begin position="156"/>
        <end position="165"/>
    </location>
</feature>
<feature type="compositionally biased region" description="Polar residues" evidence="8">
    <location>
        <begin position="333"/>
        <end position="345"/>
    </location>
</feature>
<evidence type="ECO:0000313" key="12">
    <source>
        <dbReference type="Proteomes" id="UP000007110"/>
    </source>
</evidence>
<dbReference type="InterPro" id="IPR036028">
    <property type="entry name" value="SH3-like_dom_sf"/>
</dbReference>
<dbReference type="InterPro" id="IPR001452">
    <property type="entry name" value="SH3_domain"/>
</dbReference>
<dbReference type="OrthoDB" id="28357at2759"/>
<dbReference type="GO" id="GO:0005886">
    <property type="term" value="C:plasma membrane"/>
    <property type="evidence" value="ECO:0000318"/>
    <property type="project" value="GO_Central"/>
</dbReference>
<accession>A0A7M7T135</accession>
<feature type="region of interest" description="Disordered" evidence="8">
    <location>
        <begin position="538"/>
        <end position="564"/>
    </location>
</feature>
<dbReference type="KEGG" id="spu:100888284"/>
<evidence type="ECO:0000256" key="1">
    <source>
        <dbReference type="ARBA" id="ARBA00004245"/>
    </source>
</evidence>
<dbReference type="Proteomes" id="UP000007110">
    <property type="component" value="Unassembled WGS sequence"/>
</dbReference>
<feature type="compositionally biased region" description="Basic and acidic residues" evidence="8">
    <location>
        <begin position="323"/>
        <end position="332"/>
    </location>
</feature>
<reference evidence="11" key="2">
    <citation type="submission" date="2021-01" db="UniProtKB">
        <authorList>
            <consortium name="EnsemblMetazoa"/>
        </authorList>
    </citation>
    <scope>IDENTIFICATION</scope>
</reference>
<feature type="compositionally biased region" description="Acidic residues" evidence="8">
    <location>
        <begin position="554"/>
        <end position="564"/>
    </location>
</feature>
<sequence length="564" mass="61719">MAVATDQVNFTTAFVDTTGYEELRKHIRESTEFTKELALILEERAEVEIGYAKLLNKLTAKANKVTKHKSGTLCAAWSILCGQFDTEATVHKSAAETIIKDIQKPLKKMAEQQAKSYKLFESPVDKAVKSLTDSRAELMKKKKSVYSKSKDSQALLSQASNTTNAKGKRLSVKEVSKAKGKSSKADEVVVKSEMEYMKQLLMSEKSRQDHEIALVEAASTVQKLEIERINQQKNLLNLYTQTIVNTTPKIKTFCDQINMALAAVQPEEDVIAIAKAKGKPPQPTYQLLMDAYQEDISNGMSMNERKTFTARHIKIIDEEIAKEERKKDDVSRNQKNSSTTSTHLQLMHSNDVINMLTASKYKLLASIAEMDGKQRPSCGMEQFMRINKDKQGTAVSTLHYPRTNAPEPKSTRNISAIPSLAIVTAAAVAPVAAAPVAAAPVAAAPGPPAAVAAGSVVAEKAAAPIPPAGAYAAPPPPPPPPGYQESETNKVLGQCTILYDYDATDDDQIDIKEGDVINLLEKGDDGWWKGEKEGRIGLFPASYAKQDTDKRDDDSSDDDDSDRV</sequence>
<dbReference type="InParanoid" id="A0A7M7T135"/>
<evidence type="ECO:0000313" key="11">
    <source>
        <dbReference type="EnsemblMetazoa" id="XP_030846162"/>
    </source>
</evidence>
<dbReference type="PANTHER" id="PTHR23065">
    <property type="entry name" value="PROLINE-SERINE-THREONINE PHOSPHATASE INTERACTING PROTEIN 1"/>
    <property type="match status" value="1"/>
</dbReference>
<proteinExistence type="predicted"/>
<dbReference type="Gene3D" id="1.20.1270.60">
    <property type="entry name" value="Arfaptin homology (AH) domain/BAR domain"/>
    <property type="match status" value="1"/>
</dbReference>
<dbReference type="SUPFAM" id="SSF50044">
    <property type="entry name" value="SH3-domain"/>
    <property type="match status" value="1"/>
</dbReference>
<dbReference type="PROSITE" id="PS51741">
    <property type="entry name" value="F_BAR"/>
    <property type="match status" value="1"/>
</dbReference>
<dbReference type="GeneID" id="100888284"/>